<dbReference type="EMBL" id="CAJOBS010006241">
    <property type="protein sequence ID" value="CAF4910636.1"/>
    <property type="molecule type" value="Genomic_DNA"/>
</dbReference>
<reference evidence="1" key="1">
    <citation type="submission" date="2021-02" db="EMBL/GenBank/DDBJ databases">
        <authorList>
            <person name="Nowell W R."/>
        </authorList>
    </citation>
    <scope>NUCLEOTIDE SEQUENCE</scope>
</reference>
<proteinExistence type="predicted"/>
<name>A0A821VQ56_9BILA</name>
<organism evidence="1 2">
    <name type="scientific">Rotaria socialis</name>
    <dbReference type="NCBI Taxonomy" id="392032"/>
    <lineage>
        <taxon>Eukaryota</taxon>
        <taxon>Metazoa</taxon>
        <taxon>Spiralia</taxon>
        <taxon>Gnathifera</taxon>
        <taxon>Rotifera</taxon>
        <taxon>Eurotatoria</taxon>
        <taxon>Bdelloidea</taxon>
        <taxon>Philodinida</taxon>
        <taxon>Philodinidae</taxon>
        <taxon>Rotaria</taxon>
    </lineage>
</organism>
<sequence>MCSVGLNTEKLTTEYTDGISSGAPTTPTLCPMEHRLAPTVYSSGAPTTPTLCPVEHRCAPAVYSSGAPTTLPPTSLARRSN</sequence>
<gene>
    <name evidence="1" type="ORF">TOA249_LOCUS31363</name>
</gene>
<dbReference type="Proteomes" id="UP000663838">
    <property type="component" value="Unassembled WGS sequence"/>
</dbReference>
<evidence type="ECO:0000313" key="2">
    <source>
        <dbReference type="Proteomes" id="UP000663838"/>
    </source>
</evidence>
<accession>A0A821VQ56</accession>
<evidence type="ECO:0000313" key="1">
    <source>
        <dbReference type="EMBL" id="CAF4910636.1"/>
    </source>
</evidence>
<comment type="caution">
    <text evidence="1">The sequence shown here is derived from an EMBL/GenBank/DDBJ whole genome shotgun (WGS) entry which is preliminary data.</text>
</comment>
<dbReference type="AlphaFoldDB" id="A0A821VQ56"/>
<protein>
    <submittedName>
        <fullName evidence="1">Uncharacterized protein</fullName>
    </submittedName>
</protein>